<name>A0A1V0DY00_9CAUD</name>
<accession>A0A1V0DY00</accession>
<organism evidence="1 2">
    <name type="scientific">Yersinia phage fHe-Yen9-01</name>
    <dbReference type="NCBI Taxonomy" id="1965363"/>
    <lineage>
        <taxon>Viruses</taxon>
        <taxon>Duplodnaviria</taxon>
        <taxon>Heunggongvirae</taxon>
        <taxon>Uroviricota</taxon>
        <taxon>Caudoviricetes</taxon>
        <taxon>Pantevenvirales</taxon>
        <taxon>Straboviridae</taxon>
        <taxon>Tevenvirinae</taxon>
        <taxon>Tegunavirus</taxon>
        <taxon>Tegunavirus fheyen901</taxon>
    </lineage>
</organism>
<dbReference type="Proteomes" id="UP000222840">
    <property type="component" value="Segment"/>
</dbReference>
<evidence type="ECO:0000313" key="2">
    <source>
        <dbReference type="Proteomes" id="UP000222840"/>
    </source>
</evidence>
<sequence length="27" mass="3061">MKILTDWGGGLLFTDVHIVLEDNVNEM</sequence>
<evidence type="ECO:0000313" key="1">
    <source>
        <dbReference type="EMBL" id="ARB06029.1"/>
    </source>
</evidence>
<keyword evidence="2" id="KW-1185">Reference proteome</keyword>
<protein>
    <submittedName>
        <fullName evidence="1">Uncharacterized protein</fullName>
    </submittedName>
</protein>
<dbReference type="EMBL" id="KY593455">
    <property type="protein sequence ID" value="ARB06029.1"/>
    <property type="molecule type" value="Genomic_DNA"/>
</dbReference>
<reference evidence="1 2" key="1">
    <citation type="submission" date="2017-02" db="EMBL/GenBank/DDBJ databases">
        <title>Characterization and complete genome sequence of Yersinia bacteriophage, fHe-Yen9-01.</title>
        <authorList>
            <person name="Jun J.W."/>
            <person name="Wicklund A."/>
            <person name="Skurnik M."/>
        </authorList>
    </citation>
    <scope>NUCLEOTIDE SEQUENCE [LARGE SCALE GENOMIC DNA]</scope>
</reference>
<gene>
    <name evidence="1" type="ORF">fHeYen901_256</name>
</gene>
<proteinExistence type="predicted"/>